<evidence type="ECO:0000313" key="2">
    <source>
        <dbReference type="EMBL" id="MEC4722623.1"/>
    </source>
</evidence>
<gene>
    <name evidence="2" type="ORF">RY831_25995</name>
</gene>
<feature type="region of interest" description="Disordered" evidence="1">
    <location>
        <begin position="16"/>
        <end position="48"/>
    </location>
</feature>
<evidence type="ECO:0000256" key="1">
    <source>
        <dbReference type="SAM" id="MobiDB-lite"/>
    </source>
</evidence>
<evidence type="ECO:0000313" key="3">
    <source>
        <dbReference type="Proteomes" id="UP001352263"/>
    </source>
</evidence>
<dbReference type="EMBL" id="JAWIIV010000033">
    <property type="protein sequence ID" value="MEC4722623.1"/>
    <property type="molecule type" value="Genomic_DNA"/>
</dbReference>
<dbReference type="Proteomes" id="UP001352263">
    <property type="component" value="Unassembled WGS sequence"/>
</dbReference>
<proteinExistence type="predicted"/>
<reference evidence="2 3" key="1">
    <citation type="submission" date="2023-10" db="EMBL/GenBank/DDBJ databases">
        <title>Noviherbaspirillum sp. CPCC 100848 genome assembly.</title>
        <authorList>
            <person name="Li X.Y."/>
            <person name="Fang X.M."/>
        </authorList>
    </citation>
    <scope>NUCLEOTIDE SEQUENCE [LARGE SCALE GENOMIC DNA]</scope>
    <source>
        <strain evidence="2 3">CPCC 100848</strain>
    </source>
</reference>
<protein>
    <submittedName>
        <fullName evidence="2">Uncharacterized protein</fullName>
    </submittedName>
</protein>
<accession>A0ABU6JGF9</accession>
<feature type="compositionally biased region" description="Basic and acidic residues" evidence="1">
    <location>
        <begin position="16"/>
        <end position="30"/>
    </location>
</feature>
<organism evidence="2 3">
    <name type="scientific">Noviherbaspirillum album</name>
    <dbReference type="NCBI Taxonomy" id="3080276"/>
    <lineage>
        <taxon>Bacteria</taxon>
        <taxon>Pseudomonadati</taxon>
        <taxon>Pseudomonadota</taxon>
        <taxon>Betaproteobacteria</taxon>
        <taxon>Burkholderiales</taxon>
        <taxon>Oxalobacteraceae</taxon>
        <taxon>Noviherbaspirillum</taxon>
    </lineage>
</organism>
<comment type="caution">
    <text evidence="2">The sequence shown here is derived from an EMBL/GenBank/DDBJ whole genome shotgun (WGS) entry which is preliminary data.</text>
</comment>
<keyword evidence="3" id="KW-1185">Reference proteome</keyword>
<name>A0ABU6JGF9_9BURK</name>
<sequence>MTGLVEAEADCFWDKARRRDMAGHGKEAQRRTRNNPPGIGKQVRAKPL</sequence>